<evidence type="ECO:0008006" key="6">
    <source>
        <dbReference type="Google" id="ProtNLM"/>
    </source>
</evidence>
<dbReference type="Proteomes" id="UP000595917">
    <property type="component" value="Chromosome"/>
</dbReference>
<evidence type="ECO:0000259" key="3">
    <source>
        <dbReference type="Pfam" id="PF23471"/>
    </source>
</evidence>
<evidence type="ECO:0000313" key="5">
    <source>
        <dbReference type="Proteomes" id="UP000595917"/>
    </source>
</evidence>
<dbReference type="InterPro" id="IPR041208">
    <property type="entry name" value="Cap15"/>
</dbReference>
<gene>
    <name evidence="4" type="ORF">JFL75_11515</name>
</gene>
<dbReference type="InterPro" id="IPR056338">
    <property type="entry name" value="Cap15-like_TM"/>
</dbReference>
<dbReference type="Pfam" id="PF18153">
    <property type="entry name" value="Cap15_CD_rec"/>
    <property type="match status" value="1"/>
</dbReference>
<evidence type="ECO:0000259" key="2">
    <source>
        <dbReference type="Pfam" id="PF18153"/>
    </source>
</evidence>
<feature type="transmembrane region" description="Helical" evidence="1">
    <location>
        <begin position="14"/>
        <end position="34"/>
    </location>
</feature>
<evidence type="ECO:0000313" key="4">
    <source>
        <dbReference type="EMBL" id="QQO07574.1"/>
    </source>
</evidence>
<dbReference type="KEGG" id="bhc:JFL75_11515"/>
<dbReference type="Pfam" id="PF23471">
    <property type="entry name" value="Cap15_TM"/>
    <property type="match status" value="1"/>
</dbReference>
<name>A0A7T7XJH7_9SPIR</name>
<proteinExistence type="predicted"/>
<reference evidence="4" key="1">
    <citation type="submission" date="2021-01" db="EMBL/GenBank/DDBJ databases">
        <title>Description of Breznakiella homolactica.</title>
        <authorList>
            <person name="Song Y."/>
            <person name="Brune A."/>
        </authorList>
    </citation>
    <scope>NUCLEOTIDE SEQUENCE</scope>
    <source>
        <strain evidence="4">RmG30</strain>
    </source>
</reference>
<keyword evidence="1" id="KW-0472">Membrane</keyword>
<sequence length="203" mass="23927">MHEYSTDNRKRERVIFWLAMASIIITPGINWIISKFTNLFRNYIEITYTVTSVLIFTILYFFFNKIVWRFCYKFLKIPNLNGIWKCKGHSFNYKTDEEYDWDSEICIKQEWDKIGITQKTADSDSFSTSIIGGLKIEDNDEILLSYVYSNTPRSHTPNLLRHEGLVKLRFNKNLCTASGDYFNDPSRNTYGTMSLEKKDGNKK</sequence>
<keyword evidence="5" id="KW-1185">Reference proteome</keyword>
<feature type="transmembrane region" description="Helical" evidence="1">
    <location>
        <begin position="46"/>
        <end position="63"/>
    </location>
</feature>
<keyword evidence="1" id="KW-1133">Transmembrane helix</keyword>
<feature type="domain" description="CD-NTase-associated protein 15" evidence="2">
    <location>
        <begin position="75"/>
        <end position="197"/>
    </location>
</feature>
<feature type="domain" description="Cap1-like TM helices" evidence="3">
    <location>
        <begin position="13"/>
        <end position="69"/>
    </location>
</feature>
<dbReference type="EMBL" id="CP067089">
    <property type="protein sequence ID" value="QQO07574.1"/>
    <property type="molecule type" value="Genomic_DNA"/>
</dbReference>
<protein>
    <recommendedName>
        <fullName evidence="6">SMODS-associating 2TM beta-strand rich effector domain-containing protein</fullName>
    </recommendedName>
</protein>
<keyword evidence="1" id="KW-0812">Transmembrane</keyword>
<accession>A0A7T7XJH7</accession>
<dbReference type="RefSeq" id="WP_215624880.1">
    <property type="nucleotide sequence ID" value="NZ_CP067089.2"/>
</dbReference>
<dbReference type="AlphaFoldDB" id="A0A7T7XJH7"/>
<evidence type="ECO:0000256" key="1">
    <source>
        <dbReference type="SAM" id="Phobius"/>
    </source>
</evidence>
<organism evidence="4 5">
    <name type="scientific">Breznakiella homolactica</name>
    <dbReference type="NCBI Taxonomy" id="2798577"/>
    <lineage>
        <taxon>Bacteria</taxon>
        <taxon>Pseudomonadati</taxon>
        <taxon>Spirochaetota</taxon>
        <taxon>Spirochaetia</taxon>
        <taxon>Spirochaetales</taxon>
        <taxon>Breznakiellaceae</taxon>
        <taxon>Breznakiella</taxon>
    </lineage>
</organism>